<keyword evidence="3" id="KW-0862">Zinc</keyword>
<evidence type="ECO:0000256" key="2">
    <source>
        <dbReference type="ARBA" id="ARBA00022771"/>
    </source>
</evidence>
<sequence>MCSSLGECFNSWIDKECHLPITAMLDEIHMKMMKMASDRRMECKNWKTILCPTMEVKLAEKIEEARSVTVARSDKHVFQVVTEKHEYRVDLLSRYCTCNNWGIDGFPCRHAIASIYCKGDSVYSYIEVAFLATSFSNTYSHGITAISRNEICSDVSDEVEILPPDLKRALGRPRVKRIESTGAMRYTAHKYRK</sequence>
<dbReference type="PROSITE" id="PS50966">
    <property type="entry name" value="ZF_SWIM"/>
    <property type="match status" value="1"/>
</dbReference>
<dbReference type="Pfam" id="PF04434">
    <property type="entry name" value="SWIM"/>
    <property type="match status" value="1"/>
</dbReference>
<evidence type="ECO:0000256" key="4">
    <source>
        <dbReference type="PROSITE-ProRule" id="PRU00325"/>
    </source>
</evidence>
<accession>A0A835I271</accession>
<proteinExistence type="predicted"/>
<evidence type="ECO:0000313" key="6">
    <source>
        <dbReference type="EMBL" id="KAF9609931.1"/>
    </source>
</evidence>
<dbReference type="Proteomes" id="UP000631114">
    <property type="component" value="Unassembled WGS sequence"/>
</dbReference>
<dbReference type="EMBL" id="JADFTS010000004">
    <property type="protein sequence ID" value="KAF9609931.1"/>
    <property type="molecule type" value="Genomic_DNA"/>
</dbReference>
<reference evidence="6 7" key="1">
    <citation type="submission" date="2020-10" db="EMBL/GenBank/DDBJ databases">
        <title>The Coptis chinensis genome and diversification of protoberbering-type alkaloids.</title>
        <authorList>
            <person name="Wang B."/>
            <person name="Shu S."/>
            <person name="Song C."/>
            <person name="Liu Y."/>
        </authorList>
    </citation>
    <scope>NUCLEOTIDE SEQUENCE [LARGE SCALE GENOMIC DNA]</scope>
    <source>
        <strain evidence="6">HL-2020</strain>
        <tissue evidence="6">Leaf</tissue>
    </source>
</reference>
<dbReference type="AlphaFoldDB" id="A0A835I271"/>
<evidence type="ECO:0000259" key="5">
    <source>
        <dbReference type="PROSITE" id="PS50966"/>
    </source>
</evidence>
<evidence type="ECO:0000256" key="1">
    <source>
        <dbReference type="ARBA" id="ARBA00022723"/>
    </source>
</evidence>
<evidence type="ECO:0000256" key="3">
    <source>
        <dbReference type="ARBA" id="ARBA00022833"/>
    </source>
</evidence>
<dbReference type="GO" id="GO:0008270">
    <property type="term" value="F:zinc ion binding"/>
    <property type="evidence" value="ECO:0007669"/>
    <property type="project" value="UniProtKB-KW"/>
</dbReference>
<dbReference type="SMART" id="SM00575">
    <property type="entry name" value="ZnF_PMZ"/>
    <property type="match status" value="1"/>
</dbReference>
<keyword evidence="1" id="KW-0479">Metal-binding</keyword>
<dbReference type="InterPro" id="IPR007527">
    <property type="entry name" value="Znf_SWIM"/>
</dbReference>
<dbReference type="InterPro" id="IPR006564">
    <property type="entry name" value="Znf_PMZ"/>
</dbReference>
<dbReference type="PANTHER" id="PTHR31973:SF187">
    <property type="entry name" value="MUTATOR TRANSPOSASE MUDRA PROTEIN"/>
    <property type="match status" value="1"/>
</dbReference>
<dbReference type="OrthoDB" id="1895098at2759"/>
<feature type="domain" description="SWIM-type" evidence="5">
    <location>
        <begin position="87"/>
        <end position="119"/>
    </location>
</feature>
<keyword evidence="2 4" id="KW-0863">Zinc-finger</keyword>
<organism evidence="6 7">
    <name type="scientific">Coptis chinensis</name>
    <dbReference type="NCBI Taxonomy" id="261450"/>
    <lineage>
        <taxon>Eukaryota</taxon>
        <taxon>Viridiplantae</taxon>
        <taxon>Streptophyta</taxon>
        <taxon>Embryophyta</taxon>
        <taxon>Tracheophyta</taxon>
        <taxon>Spermatophyta</taxon>
        <taxon>Magnoliopsida</taxon>
        <taxon>Ranunculales</taxon>
        <taxon>Ranunculaceae</taxon>
        <taxon>Coptidoideae</taxon>
        <taxon>Coptis</taxon>
    </lineage>
</organism>
<gene>
    <name evidence="6" type="ORF">IFM89_019334</name>
</gene>
<protein>
    <recommendedName>
        <fullName evidence="5">SWIM-type domain-containing protein</fullName>
    </recommendedName>
</protein>
<comment type="caution">
    <text evidence="6">The sequence shown here is derived from an EMBL/GenBank/DDBJ whole genome shotgun (WGS) entry which is preliminary data.</text>
</comment>
<dbReference type="PANTHER" id="PTHR31973">
    <property type="entry name" value="POLYPROTEIN, PUTATIVE-RELATED"/>
    <property type="match status" value="1"/>
</dbReference>
<name>A0A835I271_9MAGN</name>
<keyword evidence="7" id="KW-1185">Reference proteome</keyword>
<evidence type="ECO:0000313" key="7">
    <source>
        <dbReference type="Proteomes" id="UP000631114"/>
    </source>
</evidence>